<accession>A0A330L8J7</accession>
<dbReference type="AlphaFoldDB" id="A0A330L8J7"/>
<dbReference type="Proteomes" id="UP000248168">
    <property type="component" value="Unassembled WGS sequence"/>
</dbReference>
<gene>
    <name evidence="1" type="ORF">NITLEN_30220</name>
</gene>
<dbReference type="InParanoid" id="A0A330L8J7"/>
<protein>
    <submittedName>
        <fullName evidence="1">Uncharacterized protein</fullName>
    </submittedName>
</protein>
<evidence type="ECO:0000313" key="2">
    <source>
        <dbReference type="Proteomes" id="UP000248168"/>
    </source>
</evidence>
<proteinExistence type="predicted"/>
<name>A0A330L8J7_9BACT</name>
<sequence>MAIHPLTASHWKSGRHCTQFATLSKPSAQDRLRPDVKEEIRRRATSRRNCIGWEEHAPTEELVGTAEISGEH</sequence>
<evidence type="ECO:0000313" key="1">
    <source>
        <dbReference type="EMBL" id="SPP65306.1"/>
    </source>
</evidence>
<keyword evidence="2" id="KW-1185">Reference proteome</keyword>
<dbReference type="EMBL" id="OUNR01000016">
    <property type="protein sequence ID" value="SPP65306.1"/>
    <property type="molecule type" value="Genomic_DNA"/>
</dbReference>
<reference evidence="2" key="1">
    <citation type="submission" date="2018-04" db="EMBL/GenBank/DDBJ databases">
        <authorList>
            <person name="Lucker S."/>
            <person name="Sakoula D."/>
        </authorList>
    </citation>
    <scope>NUCLEOTIDE SEQUENCE [LARGE SCALE GENOMIC DNA]</scope>
</reference>
<organism evidence="1 2">
    <name type="scientific">Nitrospira lenta</name>
    <dbReference type="NCBI Taxonomy" id="1436998"/>
    <lineage>
        <taxon>Bacteria</taxon>
        <taxon>Pseudomonadati</taxon>
        <taxon>Nitrospirota</taxon>
        <taxon>Nitrospiria</taxon>
        <taxon>Nitrospirales</taxon>
        <taxon>Nitrospiraceae</taxon>
        <taxon>Nitrospira</taxon>
    </lineage>
</organism>